<dbReference type="Pfam" id="PF13692">
    <property type="entry name" value="Glyco_trans_1_4"/>
    <property type="match status" value="1"/>
</dbReference>
<keyword evidence="1" id="KW-0175">Coiled coil</keyword>
<reference evidence="4 5" key="1">
    <citation type="submission" date="2023-04" db="EMBL/GenBank/DDBJ databases">
        <title>A. sendaiensis sub sp. chiapanensis a novel subspecie with specific adaptation in bacterial cell wall isolated from an active volcano.</title>
        <authorList>
            <person name="Alvarez Gutierrez P.E."/>
            <person name="Ortiz Cortes L.Y."/>
        </authorList>
    </citation>
    <scope>NUCLEOTIDE SEQUENCE [LARGE SCALE GENOMIC DNA]</scope>
    <source>
        <strain evidence="4 5">PA2</strain>
    </source>
</reference>
<dbReference type="InterPro" id="IPR029044">
    <property type="entry name" value="Nucleotide-diphossugar_trans"/>
</dbReference>
<dbReference type="RefSeq" id="WP_283204489.1">
    <property type="nucleotide sequence ID" value="NZ_JASGCB010000032.1"/>
</dbReference>
<dbReference type="Gene3D" id="1.10.287.1490">
    <property type="match status" value="1"/>
</dbReference>
<evidence type="ECO:0000259" key="3">
    <source>
        <dbReference type="Pfam" id="PF08241"/>
    </source>
</evidence>
<protein>
    <submittedName>
        <fullName evidence="4">Glycosyltransferase</fullName>
        <ecNumber evidence="4">2.4.-.-</ecNumber>
    </submittedName>
</protein>
<gene>
    <name evidence="4" type="ORF">QID03_13025</name>
</gene>
<accession>A0ABT6Y1F2</accession>
<dbReference type="EMBL" id="JASGCB010000032">
    <property type="protein sequence ID" value="MDI9261082.1"/>
    <property type="molecule type" value="Genomic_DNA"/>
</dbReference>
<dbReference type="CDD" id="cd03801">
    <property type="entry name" value="GT4_PimA-like"/>
    <property type="match status" value="1"/>
</dbReference>
<feature type="domain" description="Methyltransferase type 11" evidence="3">
    <location>
        <begin position="39"/>
        <end position="134"/>
    </location>
</feature>
<name>A0ABT6Y1F2_ALISE</name>
<evidence type="ECO:0000259" key="2">
    <source>
        <dbReference type="Pfam" id="PF00535"/>
    </source>
</evidence>
<dbReference type="PANTHER" id="PTHR43179:SF7">
    <property type="entry name" value="RHAMNOSYLTRANSFERASE WBBL"/>
    <property type="match status" value="1"/>
</dbReference>
<dbReference type="CDD" id="cd04186">
    <property type="entry name" value="GT_2_like_c"/>
    <property type="match status" value="1"/>
</dbReference>
<dbReference type="PANTHER" id="PTHR43179">
    <property type="entry name" value="RHAMNOSYLTRANSFERASE WBBL"/>
    <property type="match status" value="1"/>
</dbReference>
<organism evidence="4 5">
    <name type="scientific">Alicyclobacillus sendaiensis PA2</name>
    <dbReference type="NCBI Taxonomy" id="3029425"/>
    <lineage>
        <taxon>Bacteria</taxon>
        <taxon>Bacillati</taxon>
        <taxon>Bacillota</taxon>
        <taxon>Bacilli</taxon>
        <taxon>Bacillales</taxon>
        <taxon>Alicyclobacillaceae</taxon>
        <taxon>Alicyclobacillus</taxon>
    </lineage>
</organism>
<feature type="coiled-coil region" evidence="1">
    <location>
        <begin position="250"/>
        <end position="312"/>
    </location>
</feature>
<feature type="domain" description="Glycosyltransferase 2-like" evidence="2">
    <location>
        <begin position="514"/>
        <end position="647"/>
    </location>
</feature>
<dbReference type="EC" id="2.4.-.-" evidence="4"/>
<dbReference type="InterPro" id="IPR001173">
    <property type="entry name" value="Glyco_trans_2-like"/>
</dbReference>
<dbReference type="Gene3D" id="3.90.550.10">
    <property type="entry name" value="Spore Coat Polysaccharide Biosynthesis Protein SpsA, Chain A"/>
    <property type="match status" value="1"/>
</dbReference>
<sequence length="1143" mass="131408">MRFTGERFIPECVEEFELAAEHYVRYQFASSHVRNLRVLDAACGTGYGTKILADAAAEVWGVDVDAEAVEYARSKYSSPNIHYTVASVDNLPFDDGSFDAVVSFETIEHLPIDAQERFLREIARVLSADGTLIISTPNKKEYSDASDYKNEYHIREFYESEFVNLLKEYFPQVKMMYQGWNLASVIVDKNVGHLKVFSINGTDIHKKYFVAICKKNAQRELRQDSGAAILDCGREYLKMIKRILELQDEVEERNLHIHVLDREIDELREKVRVQANEIEARGKRIKNLDTYIESLRSTIELSSAENRNLREMVSEREDELSILYQKIEKLELGLSMLEKMGAEINRIYEAQGLHSELLLPEGVDTTLDDSLTGVADSLVKATTLLRLQRERIEELWDAKDRLAEIQKSEGWRLLQCYYGVRDRILPFGTVRRGLARMVLYTLLHPRNAARWFRWSYLIKLIRRIRTETPSQVERRIAVALERLTEGQSAPVARPQRFLPGAKLSFPRTPQPKVSIIIPVHNQWSHTYQCLSSILEHTHDVAYEVILADDGSQDETAHVSSWIDNLTVVRTESSRGFVLNCNNAAKYAKGKYLVFLNNDTLVTDGWLMELCNLIESDSAIGAVGPKLLFPDGRLQEAGGIVWSDASGWNYGRYDDPERPEYNYVKQVDYISGACLMVRKELWERIGGFDERYVPAYYEDTDLAFEIRRLGYTVMYQPKSVVYHLEGASHGTDIHSGIKKSQEINSKKFLEKWSAELSTEHFPNGKDVFYARDRSRGKKTILVIDHYVPHPDKDAGSRSVYSYINLFLKQGFNVKFLGDNLYRHEPYTSWLQNKGVEVIYGSWYGSKAKLWIMNNGKYIDYVFLNRPHVAIEYISLLRRHTNAKILYYGHDLHHLREWRQFELTRDRRFFELSVKWKEIEEKIFSNVDVVYYPSKFEECHVKNTYPGVICRTIPLYILTPMESSVETPFDQREGILFVGGFSHTPNVDAVKWFVQEVFRKTVSAALPGVKFYVVGSHPPQEVLDLASDDVVVTGYVPDAELTRFYQMCRLSVAPLRYGAGVKGKVVESIHHGLPMVATSIATEGLPDTSTVISICDQPDTFAAEVIRLYNSPNELEQRSKRCAEYIRENFSAECAINVLSQDIEF</sequence>
<evidence type="ECO:0000256" key="1">
    <source>
        <dbReference type="SAM" id="Coils"/>
    </source>
</evidence>
<dbReference type="CDD" id="cd02440">
    <property type="entry name" value="AdoMet_MTases"/>
    <property type="match status" value="1"/>
</dbReference>
<dbReference type="Proteomes" id="UP001529245">
    <property type="component" value="Unassembled WGS sequence"/>
</dbReference>
<dbReference type="SUPFAM" id="SSF53448">
    <property type="entry name" value="Nucleotide-diphospho-sugar transferases"/>
    <property type="match status" value="1"/>
</dbReference>
<proteinExistence type="predicted"/>
<dbReference type="InterPro" id="IPR013216">
    <property type="entry name" value="Methyltransf_11"/>
</dbReference>
<comment type="caution">
    <text evidence="4">The sequence shown here is derived from an EMBL/GenBank/DDBJ whole genome shotgun (WGS) entry which is preliminary data.</text>
</comment>
<evidence type="ECO:0000313" key="4">
    <source>
        <dbReference type="EMBL" id="MDI9261082.1"/>
    </source>
</evidence>
<dbReference type="Pfam" id="PF08241">
    <property type="entry name" value="Methyltransf_11"/>
    <property type="match status" value="1"/>
</dbReference>
<dbReference type="InterPro" id="IPR029063">
    <property type="entry name" value="SAM-dependent_MTases_sf"/>
</dbReference>
<keyword evidence="5" id="KW-1185">Reference proteome</keyword>
<dbReference type="Gene3D" id="3.40.50.2000">
    <property type="entry name" value="Glycogen Phosphorylase B"/>
    <property type="match status" value="1"/>
</dbReference>
<dbReference type="SUPFAM" id="SSF53756">
    <property type="entry name" value="UDP-Glycosyltransferase/glycogen phosphorylase"/>
    <property type="match status" value="1"/>
</dbReference>
<dbReference type="Gene3D" id="3.40.50.150">
    <property type="entry name" value="Vaccinia Virus protein VP39"/>
    <property type="match status" value="1"/>
</dbReference>
<dbReference type="SUPFAM" id="SSF53335">
    <property type="entry name" value="S-adenosyl-L-methionine-dependent methyltransferases"/>
    <property type="match status" value="1"/>
</dbReference>
<keyword evidence="4" id="KW-0808">Transferase</keyword>
<dbReference type="GO" id="GO:0016757">
    <property type="term" value="F:glycosyltransferase activity"/>
    <property type="evidence" value="ECO:0007669"/>
    <property type="project" value="UniProtKB-KW"/>
</dbReference>
<dbReference type="Pfam" id="PF00535">
    <property type="entry name" value="Glycos_transf_2"/>
    <property type="match status" value="1"/>
</dbReference>
<keyword evidence="4" id="KW-0328">Glycosyltransferase</keyword>
<evidence type="ECO:0000313" key="5">
    <source>
        <dbReference type="Proteomes" id="UP001529245"/>
    </source>
</evidence>